<dbReference type="RefSeq" id="WP_002742114.1">
    <property type="nucleotide sequence ID" value="NZ_CP020771.1"/>
</dbReference>
<dbReference type="AlphaFoldDB" id="A0AB33BY44"/>
<organism evidence="1 2">
    <name type="scientific">Microcystis aeruginosa PCC 7806SL</name>
    <dbReference type="NCBI Taxonomy" id="1903187"/>
    <lineage>
        <taxon>Bacteria</taxon>
        <taxon>Bacillati</taxon>
        <taxon>Cyanobacteriota</taxon>
        <taxon>Cyanophyceae</taxon>
        <taxon>Oscillatoriophycideae</taxon>
        <taxon>Chroococcales</taxon>
        <taxon>Microcystaceae</taxon>
        <taxon>Microcystis</taxon>
    </lineage>
</organism>
<reference evidence="1 2" key="1">
    <citation type="journal article" date="2018" name="Harmful Algae">
        <title>The highly heterogeneous methylated genomes and diverse restriction-modification systems of bloom-forming Microcystis.</title>
        <authorList>
            <person name="Zhao L."/>
            <person name="Song Y."/>
            <person name="Li L."/>
            <person name="Gan N."/>
            <person name="Brand J.J."/>
            <person name="Song L."/>
        </authorList>
    </citation>
    <scope>NUCLEOTIDE SEQUENCE [LARGE SCALE GENOMIC DNA]</scope>
    <source>
        <strain evidence="1 2">PCC 7806SL</strain>
    </source>
</reference>
<protein>
    <submittedName>
        <fullName evidence="1">Uncharacterized protein</fullName>
    </submittedName>
</protein>
<accession>A0AB33BY44</accession>
<name>A0AB33BY44_MICA7</name>
<dbReference type="EMBL" id="CP020771">
    <property type="protein sequence ID" value="ARI82961.1"/>
    <property type="molecule type" value="Genomic_DNA"/>
</dbReference>
<keyword evidence="2" id="KW-1185">Reference proteome</keyword>
<evidence type="ECO:0000313" key="1">
    <source>
        <dbReference type="EMBL" id="ARI82961.1"/>
    </source>
</evidence>
<sequence length="92" mass="9901">MLIVTFAEGKISPAQLEQELATAIGKAVASANPGAEVPQKAEFKAEKQVPRPPEEKLLVRENLADAKVGRTETVISPQLGESNTNSLNTNYR</sequence>
<dbReference type="Proteomes" id="UP000192439">
    <property type="component" value="Chromosome"/>
</dbReference>
<evidence type="ECO:0000313" key="2">
    <source>
        <dbReference type="Proteomes" id="UP000192439"/>
    </source>
</evidence>
<proteinExistence type="predicted"/>
<gene>
    <name evidence="1" type="ORF">BH695_3682</name>
</gene>